<comment type="caution">
    <text evidence="1">The sequence shown here is derived from an EMBL/GenBank/DDBJ whole genome shotgun (WGS) entry which is preliminary data.</text>
</comment>
<sequence>MANRNTGRKVNVNDAKRLSEEKISGQLTDEHLKMAVQSDKAVIDFFHEQIDRIEKAGRKK</sequence>
<evidence type="ECO:0000313" key="1">
    <source>
        <dbReference type="EMBL" id="GAB61367.1"/>
    </source>
</evidence>
<dbReference type="STRING" id="247490.KSU1_B0510"/>
<protein>
    <submittedName>
        <fullName evidence="1">Uncharacterized protein</fullName>
    </submittedName>
</protein>
<dbReference type="Proteomes" id="UP000002985">
    <property type="component" value="Unassembled WGS sequence"/>
</dbReference>
<organism evidence="1 2">
    <name type="scientific">Candidatus Jettenia caeni</name>
    <dbReference type="NCBI Taxonomy" id="247490"/>
    <lineage>
        <taxon>Bacteria</taxon>
        <taxon>Pseudomonadati</taxon>
        <taxon>Planctomycetota</taxon>
        <taxon>Candidatus Brocadiia</taxon>
        <taxon>Candidatus Brocadiales</taxon>
        <taxon>Candidatus Brocadiaceae</taxon>
        <taxon>Candidatus Jettenia</taxon>
    </lineage>
</organism>
<keyword evidence="2" id="KW-1185">Reference proteome</keyword>
<accession>I3II22</accession>
<gene>
    <name evidence="1" type="ORF">KSU1_B0510</name>
</gene>
<dbReference type="EMBL" id="BAFH01000002">
    <property type="protein sequence ID" value="GAB61367.1"/>
    <property type="molecule type" value="Genomic_DNA"/>
</dbReference>
<name>I3II22_9BACT</name>
<proteinExistence type="predicted"/>
<dbReference type="AlphaFoldDB" id="I3II22"/>
<reference evidence="1 2" key="1">
    <citation type="journal article" date="2012" name="FEBS Lett.">
        <title>Anammox organism KSU-1 expresses a NirK-type copper-containing nitrite reductase instead of a NirS-type with cytochrome cd1.</title>
        <authorList>
            <person name="Hira D."/>
            <person name="Toh H."/>
            <person name="Migita C.T."/>
            <person name="Okubo H."/>
            <person name="Nishiyama T."/>
            <person name="Hattori M."/>
            <person name="Furukawa K."/>
            <person name="Fujii T."/>
        </authorList>
    </citation>
    <scope>NUCLEOTIDE SEQUENCE [LARGE SCALE GENOMIC DNA]</scope>
</reference>
<evidence type="ECO:0000313" key="2">
    <source>
        <dbReference type="Proteomes" id="UP000002985"/>
    </source>
</evidence>